<accession>G3GR74</accession>
<name>G3GR74_CRIGR</name>
<dbReference type="Proteomes" id="UP000001075">
    <property type="component" value="Unassembled WGS sequence"/>
</dbReference>
<sequence>MLLQRVPFSSWPFVLRSLPIFSSQTRASRRRAPGSPASQAGSKLCNNPGAGNASPL</sequence>
<reference evidence="3" key="1">
    <citation type="journal article" date="2011" name="Nat. Biotechnol.">
        <title>The genomic sequence of the Chinese hamster ovary (CHO)-K1 cell line.</title>
        <authorList>
            <person name="Xu X."/>
            <person name="Nagarajan H."/>
            <person name="Lewis N.E."/>
            <person name="Pan S."/>
            <person name="Cai Z."/>
            <person name="Liu X."/>
            <person name="Chen W."/>
            <person name="Xie M."/>
            <person name="Wang W."/>
            <person name="Hammond S."/>
            <person name="Andersen M.R."/>
            <person name="Neff N."/>
            <person name="Passarelli B."/>
            <person name="Koh W."/>
            <person name="Fan H.C."/>
            <person name="Wang J."/>
            <person name="Gui Y."/>
            <person name="Lee K.H."/>
            <person name="Betenbaugh M.J."/>
            <person name="Quake S.R."/>
            <person name="Famili I."/>
            <person name="Palsson B.O."/>
            <person name="Wang J."/>
        </authorList>
    </citation>
    <scope>NUCLEOTIDE SEQUENCE [LARGE SCALE GENOMIC DNA]</scope>
    <source>
        <strain evidence="3">CHO K1 cell line</strain>
    </source>
</reference>
<dbReference type="InParanoid" id="G3GR74"/>
<evidence type="ECO:0000256" key="1">
    <source>
        <dbReference type="SAM" id="MobiDB-lite"/>
    </source>
</evidence>
<evidence type="ECO:0000313" key="2">
    <source>
        <dbReference type="EMBL" id="EGV95086.1"/>
    </source>
</evidence>
<evidence type="ECO:0000313" key="3">
    <source>
        <dbReference type="Proteomes" id="UP000001075"/>
    </source>
</evidence>
<protein>
    <submittedName>
        <fullName evidence="2">Uncharacterized protein</fullName>
    </submittedName>
</protein>
<organism evidence="2 3">
    <name type="scientific">Cricetulus griseus</name>
    <name type="common">Chinese hamster</name>
    <name type="synonym">Cricetulus barabensis griseus</name>
    <dbReference type="NCBI Taxonomy" id="10029"/>
    <lineage>
        <taxon>Eukaryota</taxon>
        <taxon>Metazoa</taxon>
        <taxon>Chordata</taxon>
        <taxon>Craniata</taxon>
        <taxon>Vertebrata</taxon>
        <taxon>Euteleostomi</taxon>
        <taxon>Mammalia</taxon>
        <taxon>Eutheria</taxon>
        <taxon>Euarchontoglires</taxon>
        <taxon>Glires</taxon>
        <taxon>Rodentia</taxon>
        <taxon>Myomorpha</taxon>
        <taxon>Muroidea</taxon>
        <taxon>Cricetidae</taxon>
        <taxon>Cricetinae</taxon>
        <taxon>Cricetulus</taxon>
    </lineage>
</organism>
<proteinExistence type="predicted"/>
<dbReference type="AlphaFoldDB" id="G3GR74"/>
<dbReference type="EMBL" id="JH000001">
    <property type="protein sequence ID" value="EGV95086.1"/>
    <property type="molecule type" value="Genomic_DNA"/>
</dbReference>
<feature type="region of interest" description="Disordered" evidence="1">
    <location>
        <begin position="24"/>
        <end position="56"/>
    </location>
</feature>
<gene>
    <name evidence="2" type="ORF">I79_000017</name>
</gene>